<evidence type="ECO:0000256" key="2">
    <source>
        <dbReference type="ARBA" id="ARBA00022827"/>
    </source>
</evidence>
<dbReference type="EMBL" id="CP158252">
    <property type="protein sequence ID" value="XDJ43195.1"/>
    <property type="molecule type" value="Genomic_DNA"/>
</dbReference>
<dbReference type="Gene3D" id="3.30.465.10">
    <property type="match status" value="1"/>
</dbReference>
<dbReference type="InterPro" id="IPR016166">
    <property type="entry name" value="FAD-bd_PCMH"/>
</dbReference>
<evidence type="ECO:0000256" key="1">
    <source>
        <dbReference type="ARBA" id="ARBA00022630"/>
    </source>
</evidence>
<dbReference type="SUPFAM" id="SSF55103">
    <property type="entry name" value="FAD-linked oxidases, C-terminal domain"/>
    <property type="match status" value="1"/>
</dbReference>
<dbReference type="InterPro" id="IPR006094">
    <property type="entry name" value="Oxid_FAD_bind_N"/>
</dbReference>
<dbReference type="InterPro" id="IPR036318">
    <property type="entry name" value="FAD-bd_PCMH-like_sf"/>
</dbReference>
<reference evidence="5" key="1">
    <citation type="submission" date="2024-05" db="EMBL/GenBank/DDBJ databases">
        <authorList>
            <person name="Luo Y.-C."/>
            <person name="Nicholds J."/>
            <person name="Mortimer T."/>
            <person name="Maboni G."/>
        </authorList>
    </citation>
    <scope>NUCLEOTIDE SEQUENCE</scope>
    <source>
        <strain evidence="6">151108</strain>
        <strain evidence="5">151836</strain>
        <strain evidence="4">153920</strain>
    </source>
</reference>
<keyword evidence="2" id="KW-0274">FAD</keyword>
<keyword evidence="5" id="KW-0560">Oxidoreductase</keyword>
<evidence type="ECO:0000313" key="6">
    <source>
        <dbReference type="EMBL" id="XDJ50878.1"/>
    </source>
</evidence>
<sequence>MEFVLSELCEQVVTARAAQRPLLIRGGGTRLFYGGPLPADDAASWLDLSAYQGVVSYEPSELVLTARAGTRLTEIETLLASQDQMLAFEPPRFGAAGTLGGCVASGLAGPRRMAAGSLADFVLGTRLLSADGNVLRFGGEVMKNVAGYDVSRLLAGSLGVLGALVEVSLKIVPRPRCEATCVLALDESAALDRCLRWRSRPLPVSATAWVADASGTGGKLSVRLSGNESAVRQGLDEIGGERLPDETAEAFWLALRDQTHAFFEQRPLWRIVLPAGAPALGLAPVLHEWGGCLRWLAGPHDAAALRDRVQALGGSACLYRREGAPQGVPAFHPLADGVLQIHRRLKREFDPAGLFNAHRLYPEL</sequence>
<evidence type="ECO:0000313" key="4">
    <source>
        <dbReference type="EMBL" id="XDJ43195.1"/>
    </source>
</evidence>
<dbReference type="NCBIfam" id="NF008439">
    <property type="entry name" value="PRK11282.1"/>
    <property type="match status" value="1"/>
</dbReference>
<dbReference type="Pfam" id="PF01565">
    <property type="entry name" value="FAD_binding_4"/>
    <property type="match status" value="1"/>
</dbReference>
<dbReference type="SUPFAM" id="SSF56176">
    <property type="entry name" value="FAD-binding/transporter-associated domain-like"/>
    <property type="match status" value="1"/>
</dbReference>
<dbReference type="PANTHER" id="PTHR11748">
    <property type="entry name" value="D-LACTATE DEHYDROGENASE"/>
    <property type="match status" value="1"/>
</dbReference>
<dbReference type="EMBL" id="CP158254">
    <property type="protein sequence ID" value="XDJ48438.1"/>
    <property type="molecule type" value="Genomic_DNA"/>
</dbReference>
<dbReference type="PROSITE" id="PS51387">
    <property type="entry name" value="FAD_PCMH"/>
    <property type="match status" value="1"/>
</dbReference>
<dbReference type="AlphaFoldDB" id="A0AB39D359"/>
<dbReference type="EC" id="1.1.99.14" evidence="5"/>
<evidence type="ECO:0000313" key="5">
    <source>
        <dbReference type="EMBL" id="XDJ48438.1"/>
    </source>
</evidence>
<gene>
    <name evidence="5" type="primary">glcE</name>
    <name evidence="4" type="ORF">ABRY99_06445</name>
    <name evidence="5" type="ORF">ABRZ04_05070</name>
    <name evidence="6" type="ORF">ABRZ09_03195</name>
</gene>
<organism evidence="5">
    <name type="scientific">Castellaniella ginsengisoli</name>
    <dbReference type="NCBI Taxonomy" id="546114"/>
    <lineage>
        <taxon>Bacteria</taxon>
        <taxon>Pseudomonadati</taxon>
        <taxon>Pseudomonadota</taxon>
        <taxon>Betaproteobacteria</taxon>
        <taxon>Burkholderiales</taxon>
        <taxon>Alcaligenaceae</taxon>
        <taxon>Castellaniella</taxon>
    </lineage>
</organism>
<dbReference type="InterPro" id="IPR016164">
    <property type="entry name" value="FAD-linked_Oxase-like_C"/>
</dbReference>
<accession>A0AB39D359</accession>
<dbReference type="InterPro" id="IPR016169">
    <property type="entry name" value="FAD-bd_PCMH_sub2"/>
</dbReference>
<dbReference type="GO" id="GO:0019154">
    <property type="term" value="F:glycolate dehydrogenase activity"/>
    <property type="evidence" value="ECO:0007669"/>
    <property type="project" value="UniProtKB-EC"/>
</dbReference>
<keyword evidence="1" id="KW-0285">Flavoprotein</keyword>
<evidence type="ECO:0000259" key="3">
    <source>
        <dbReference type="PROSITE" id="PS51387"/>
    </source>
</evidence>
<dbReference type="RefSeq" id="WP_368640558.1">
    <property type="nucleotide sequence ID" value="NZ_CP158252.1"/>
</dbReference>
<dbReference type="EMBL" id="CP158255">
    <property type="protein sequence ID" value="XDJ50878.1"/>
    <property type="molecule type" value="Genomic_DNA"/>
</dbReference>
<proteinExistence type="predicted"/>
<name>A0AB39D359_9BURK</name>
<feature type="domain" description="FAD-binding PCMH-type" evidence="3">
    <location>
        <begin position="1"/>
        <end position="174"/>
    </location>
</feature>
<dbReference type="GO" id="GO:0071949">
    <property type="term" value="F:FAD binding"/>
    <property type="evidence" value="ECO:0007669"/>
    <property type="project" value="InterPro"/>
</dbReference>
<protein>
    <submittedName>
        <fullName evidence="5">Glycolate oxidase subunit GlcE</fullName>
        <ecNumber evidence="5">1.1.99.14</ecNumber>
    </submittedName>
</protein>
<dbReference type="PANTHER" id="PTHR11748:SF103">
    <property type="entry name" value="GLYCOLATE OXIDASE SUBUNIT GLCE"/>
    <property type="match status" value="1"/>
</dbReference>